<keyword evidence="2" id="KW-1185">Reference proteome</keyword>
<dbReference type="Proteomes" id="UP000828390">
    <property type="component" value="Unassembled WGS sequence"/>
</dbReference>
<organism evidence="1 2">
    <name type="scientific">Dreissena polymorpha</name>
    <name type="common">Zebra mussel</name>
    <name type="synonym">Mytilus polymorpha</name>
    <dbReference type="NCBI Taxonomy" id="45954"/>
    <lineage>
        <taxon>Eukaryota</taxon>
        <taxon>Metazoa</taxon>
        <taxon>Spiralia</taxon>
        <taxon>Lophotrochozoa</taxon>
        <taxon>Mollusca</taxon>
        <taxon>Bivalvia</taxon>
        <taxon>Autobranchia</taxon>
        <taxon>Heteroconchia</taxon>
        <taxon>Euheterodonta</taxon>
        <taxon>Imparidentia</taxon>
        <taxon>Neoheterodontei</taxon>
        <taxon>Myida</taxon>
        <taxon>Dreissenoidea</taxon>
        <taxon>Dreissenidae</taxon>
        <taxon>Dreissena</taxon>
    </lineage>
</organism>
<sequence>MIGIIHKAYFSFTGGLSRAGFCCRLGDEVASKDPIFLWVLSAATYTVRSLGNDPDLGRRKPGCEYDMKQASELHTGIARLIASA</sequence>
<comment type="caution">
    <text evidence="1">The sequence shown here is derived from an EMBL/GenBank/DDBJ whole genome shotgun (WGS) entry which is preliminary data.</text>
</comment>
<dbReference type="AlphaFoldDB" id="A0A9D4C6I2"/>
<proteinExistence type="predicted"/>
<evidence type="ECO:0000313" key="2">
    <source>
        <dbReference type="Proteomes" id="UP000828390"/>
    </source>
</evidence>
<reference evidence="1" key="2">
    <citation type="submission" date="2020-11" db="EMBL/GenBank/DDBJ databases">
        <authorList>
            <person name="McCartney M.A."/>
            <person name="Auch B."/>
            <person name="Kono T."/>
            <person name="Mallez S."/>
            <person name="Becker A."/>
            <person name="Gohl D.M."/>
            <person name="Silverstein K.A.T."/>
            <person name="Koren S."/>
            <person name="Bechman K.B."/>
            <person name="Herman A."/>
            <person name="Abrahante J.E."/>
            <person name="Garbe J."/>
        </authorList>
    </citation>
    <scope>NUCLEOTIDE SEQUENCE</scope>
    <source>
        <strain evidence="1">Duluth1</strain>
        <tissue evidence="1">Whole animal</tissue>
    </source>
</reference>
<reference evidence="1" key="1">
    <citation type="journal article" date="2019" name="bioRxiv">
        <title>The Genome of the Zebra Mussel, Dreissena polymorpha: A Resource for Invasive Species Research.</title>
        <authorList>
            <person name="McCartney M.A."/>
            <person name="Auch B."/>
            <person name="Kono T."/>
            <person name="Mallez S."/>
            <person name="Zhang Y."/>
            <person name="Obille A."/>
            <person name="Becker A."/>
            <person name="Abrahante J.E."/>
            <person name="Garbe J."/>
            <person name="Badalamenti J.P."/>
            <person name="Herman A."/>
            <person name="Mangelson H."/>
            <person name="Liachko I."/>
            <person name="Sullivan S."/>
            <person name="Sone E.D."/>
            <person name="Koren S."/>
            <person name="Silverstein K.A.T."/>
            <person name="Beckman K.B."/>
            <person name="Gohl D.M."/>
        </authorList>
    </citation>
    <scope>NUCLEOTIDE SEQUENCE</scope>
    <source>
        <strain evidence="1">Duluth1</strain>
        <tissue evidence="1">Whole animal</tissue>
    </source>
</reference>
<evidence type="ECO:0000313" key="1">
    <source>
        <dbReference type="EMBL" id="KAH3717976.1"/>
    </source>
</evidence>
<gene>
    <name evidence="1" type="ORF">DPMN_060773</name>
</gene>
<name>A0A9D4C6I2_DREPO</name>
<protein>
    <submittedName>
        <fullName evidence="1">Uncharacterized protein</fullName>
    </submittedName>
</protein>
<accession>A0A9D4C6I2</accession>
<dbReference type="EMBL" id="JAIWYP010000013">
    <property type="protein sequence ID" value="KAH3717976.1"/>
    <property type="molecule type" value="Genomic_DNA"/>
</dbReference>